<name>A0ABT4R040_9HYPH</name>
<proteinExistence type="predicted"/>
<dbReference type="RefSeq" id="WP_269907526.1">
    <property type="nucleotide sequence ID" value="NZ_JAPFQA010000013.1"/>
</dbReference>
<protein>
    <recommendedName>
        <fullName evidence="3">Secreted protein</fullName>
    </recommendedName>
</protein>
<reference evidence="1" key="1">
    <citation type="submission" date="2022-11" db="EMBL/GenBank/DDBJ databases">
        <authorList>
            <person name="Coimbra C."/>
        </authorList>
    </citation>
    <scope>NUCLEOTIDE SEQUENCE</scope>
    <source>
        <strain evidence="1">Jales19</strain>
    </source>
</reference>
<evidence type="ECO:0000313" key="1">
    <source>
        <dbReference type="EMBL" id="MCZ8547207.1"/>
    </source>
</evidence>
<gene>
    <name evidence="1" type="ORF">OOJ09_23705</name>
</gene>
<evidence type="ECO:0000313" key="2">
    <source>
        <dbReference type="Proteomes" id="UP001152178"/>
    </source>
</evidence>
<sequence length="85" mass="9616">MPYKIQNVPCAGMVPWLLPGGWWCLRSVGLTGNDVNRRWKKPSGESGFRNKLFLKSCSLFFRLASVSFQHSQHAGYQAKDGITEK</sequence>
<keyword evidence="2" id="KW-1185">Reference proteome</keyword>
<dbReference type="Proteomes" id="UP001152178">
    <property type="component" value="Unassembled WGS sequence"/>
</dbReference>
<evidence type="ECO:0008006" key="3">
    <source>
        <dbReference type="Google" id="ProtNLM"/>
    </source>
</evidence>
<organism evidence="1 2">
    <name type="scientific">Mesorhizobium qingshengii</name>
    <dbReference type="NCBI Taxonomy" id="1165689"/>
    <lineage>
        <taxon>Bacteria</taxon>
        <taxon>Pseudomonadati</taxon>
        <taxon>Pseudomonadota</taxon>
        <taxon>Alphaproteobacteria</taxon>
        <taxon>Hyphomicrobiales</taxon>
        <taxon>Phyllobacteriaceae</taxon>
        <taxon>Mesorhizobium</taxon>
    </lineage>
</organism>
<comment type="caution">
    <text evidence="1">The sequence shown here is derived from an EMBL/GenBank/DDBJ whole genome shotgun (WGS) entry which is preliminary data.</text>
</comment>
<accession>A0ABT4R040</accession>
<dbReference type="EMBL" id="JAPFQA010000013">
    <property type="protein sequence ID" value="MCZ8547207.1"/>
    <property type="molecule type" value="Genomic_DNA"/>
</dbReference>